<comment type="caution">
    <text evidence="3">The sequence shown here is derived from an EMBL/GenBank/DDBJ whole genome shotgun (WGS) entry which is preliminary data.</text>
</comment>
<dbReference type="SUPFAM" id="SSF51735">
    <property type="entry name" value="NAD(P)-binding Rossmann-fold domains"/>
    <property type="match status" value="1"/>
</dbReference>
<accession>A0A6B0TC94</accession>
<evidence type="ECO:0000256" key="1">
    <source>
        <dbReference type="ARBA" id="ARBA00006484"/>
    </source>
</evidence>
<proteinExistence type="inferred from homology"/>
<dbReference type="InterPro" id="IPR036291">
    <property type="entry name" value="NAD(P)-bd_dom_sf"/>
</dbReference>
<dbReference type="Pfam" id="PF13561">
    <property type="entry name" value="adh_short_C2"/>
    <property type="match status" value="1"/>
</dbReference>
<dbReference type="FunFam" id="3.40.50.720:FF:000084">
    <property type="entry name" value="Short-chain dehydrogenase reductase"/>
    <property type="match status" value="1"/>
</dbReference>
<dbReference type="Gene3D" id="3.40.50.720">
    <property type="entry name" value="NAD(P)-binding Rossmann-like Domain"/>
    <property type="match status" value="1"/>
</dbReference>
<dbReference type="PRINTS" id="PR00080">
    <property type="entry name" value="SDRFAMILY"/>
</dbReference>
<dbReference type="AlphaFoldDB" id="A0A6B0TC94"/>
<dbReference type="NCBIfam" id="NF005559">
    <property type="entry name" value="PRK07231.1"/>
    <property type="match status" value="1"/>
</dbReference>
<protein>
    <submittedName>
        <fullName evidence="3">Glucose 1-dehydrogenase</fullName>
        <ecNumber evidence="3">1.1.1.47</ecNumber>
    </submittedName>
</protein>
<dbReference type="EMBL" id="WUUT01000005">
    <property type="protein sequence ID" value="MXR52530.1"/>
    <property type="molecule type" value="Genomic_DNA"/>
</dbReference>
<sequence length="252" mass="26800">MRLEDKTAFITGGGSGLGRAAATRFAAEGATVVAADIDHESAVETVERVEASGGEGVAHELDVRDRKAFSSAIDATVEEYGLDILLNNAGVSHERLHVEEISDDQRDQLIDVNVKGVWNGTVSAIPQFKEQGRGAIVNTASLAGVIGAPMLSAYSLTKGAVVNFTRAVAAEVGPHGIRVNAVCPGITDTSMPRRNRSREEWEQMKAEMAEEYPLKRLGEPEDIANAMLFLASDEADWITGEALVVDGGFSSC</sequence>
<organism evidence="3 4">
    <name type="scientific">Halovenus carboxidivorans</name>
    <dbReference type="NCBI Taxonomy" id="2692199"/>
    <lineage>
        <taxon>Archaea</taxon>
        <taxon>Methanobacteriati</taxon>
        <taxon>Methanobacteriota</taxon>
        <taxon>Stenosarchaea group</taxon>
        <taxon>Halobacteria</taxon>
        <taxon>Halobacteriales</taxon>
        <taxon>Haloarculaceae</taxon>
        <taxon>Halovenus</taxon>
    </lineage>
</organism>
<dbReference type="PANTHER" id="PTHR24321:SF8">
    <property type="entry name" value="ESTRADIOL 17-BETA-DEHYDROGENASE 8-RELATED"/>
    <property type="match status" value="1"/>
</dbReference>
<dbReference type="PANTHER" id="PTHR24321">
    <property type="entry name" value="DEHYDROGENASES, SHORT CHAIN"/>
    <property type="match status" value="1"/>
</dbReference>
<keyword evidence="4" id="KW-1185">Reference proteome</keyword>
<dbReference type="GO" id="GO:0047936">
    <property type="term" value="F:glucose 1-dehydrogenase [NAD(P)+] activity"/>
    <property type="evidence" value="ECO:0007669"/>
    <property type="project" value="UniProtKB-EC"/>
</dbReference>
<evidence type="ECO:0000313" key="4">
    <source>
        <dbReference type="Proteomes" id="UP000466535"/>
    </source>
</evidence>
<dbReference type="PRINTS" id="PR00081">
    <property type="entry name" value="GDHRDH"/>
</dbReference>
<dbReference type="OrthoDB" id="7442at2157"/>
<evidence type="ECO:0000256" key="2">
    <source>
        <dbReference type="ARBA" id="ARBA00023002"/>
    </source>
</evidence>
<keyword evidence="2 3" id="KW-0560">Oxidoreductase</keyword>
<comment type="similarity">
    <text evidence="1">Belongs to the short-chain dehydrogenases/reductases (SDR) family.</text>
</comment>
<dbReference type="EC" id="1.1.1.47" evidence="3"/>
<dbReference type="InterPro" id="IPR002347">
    <property type="entry name" value="SDR_fam"/>
</dbReference>
<dbReference type="Proteomes" id="UP000466535">
    <property type="component" value="Unassembled WGS sequence"/>
</dbReference>
<gene>
    <name evidence="3" type="ORF">GRX03_13045</name>
</gene>
<reference evidence="3 4" key="1">
    <citation type="submission" date="2019-12" db="EMBL/GenBank/DDBJ databases">
        <title>Isolation and characterization of three novel carbon monoxide-oxidizing members of Halobacteria from salione crusts and soils.</title>
        <authorList>
            <person name="Myers M.R."/>
            <person name="King G.M."/>
        </authorList>
    </citation>
    <scope>NUCLEOTIDE SEQUENCE [LARGE SCALE GENOMIC DNA]</scope>
    <source>
        <strain evidence="3 4">WSH3</strain>
    </source>
</reference>
<evidence type="ECO:0000313" key="3">
    <source>
        <dbReference type="EMBL" id="MXR52530.1"/>
    </source>
</evidence>
<dbReference type="CDD" id="cd05233">
    <property type="entry name" value="SDR_c"/>
    <property type="match status" value="1"/>
</dbReference>
<name>A0A6B0TC94_9EURY</name>
<dbReference type="RefSeq" id="WP_159764660.1">
    <property type="nucleotide sequence ID" value="NZ_WUUT01000005.1"/>
</dbReference>